<dbReference type="AlphaFoldDB" id="A0A8J3SJM8"/>
<dbReference type="EMBL" id="BOOJ01000053">
    <property type="protein sequence ID" value="GIH95512.1"/>
    <property type="molecule type" value="Genomic_DNA"/>
</dbReference>
<reference evidence="2 3" key="1">
    <citation type="submission" date="2021-01" db="EMBL/GenBank/DDBJ databases">
        <title>Whole genome shotgun sequence of Planobispora siamensis NBRC 107568.</title>
        <authorList>
            <person name="Komaki H."/>
            <person name="Tamura T."/>
        </authorList>
    </citation>
    <scope>NUCLEOTIDE SEQUENCE [LARGE SCALE GENOMIC DNA]</scope>
    <source>
        <strain evidence="2 3">NBRC 107568</strain>
    </source>
</reference>
<organism evidence="2 3">
    <name type="scientific">Planobispora siamensis</name>
    <dbReference type="NCBI Taxonomy" id="936338"/>
    <lineage>
        <taxon>Bacteria</taxon>
        <taxon>Bacillati</taxon>
        <taxon>Actinomycetota</taxon>
        <taxon>Actinomycetes</taxon>
        <taxon>Streptosporangiales</taxon>
        <taxon>Streptosporangiaceae</taxon>
        <taxon>Planobispora</taxon>
    </lineage>
</organism>
<evidence type="ECO:0000256" key="1">
    <source>
        <dbReference type="SAM" id="MobiDB-lite"/>
    </source>
</evidence>
<dbReference type="Proteomes" id="UP000619788">
    <property type="component" value="Unassembled WGS sequence"/>
</dbReference>
<gene>
    <name evidence="2" type="ORF">Psi01_61420</name>
</gene>
<evidence type="ECO:0000313" key="3">
    <source>
        <dbReference type="Proteomes" id="UP000619788"/>
    </source>
</evidence>
<feature type="region of interest" description="Disordered" evidence="1">
    <location>
        <begin position="24"/>
        <end position="64"/>
    </location>
</feature>
<name>A0A8J3SJM8_9ACTN</name>
<sequence>MFTKGINGLDVSIRHITIQATTGETVAEKKKPAKSSGKQKKAAIKANRQAKQAKQAGRRPDTTE</sequence>
<proteinExistence type="predicted"/>
<feature type="compositionally biased region" description="Low complexity" evidence="1">
    <location>
        <begin position="44"/>
        <end position="55"/>
    </location>
</feature>
<keyword evidence="3" id="KW-1185">Reference proteome</keyword>
<accession>A0A8J3SJM8</accession>
<protein>
    <submittedName>
        <fullName evidence="2">Uncharacterized protein</fullName>
    </submittedName>
</protein>
<evidence type="ECO:0000313" key="2">
    <source>
        <dbReference type="EMBL" id="GIH95512.1"/>
    </source>
</evidence>
<comment type="caution">
    <text evidence="2">The sequence shown here is derived from an EMBL/GenBank/DDBJ whole genome shotgun (WGS) entry which is preliminary data.</text>
</comment>
<feature type="compositionally biased region" description="Basic residues" evidence="1">
    <location>
        <begin position="31"/>
        <end position="43"/>
    </location>
</feature>